<comment type="similarity">
    <text evidence="15">Belongs to the TRAFAC class myosin-kinesin ATPase superfamily. Kinesin family.</text>
</comment>
<evidence type="ECO:0000256" key="9">
    <source>
        <dbReference type="ARBA" id="ARBA00022777"/>
    </source>
</evidence>
<proteinExistence type="inferred from homology"/>
<feature type="coiled-coil region" evidence="17">
    <location>
        <begin position="1241"/>
        <end position="1343"/>
    </location>
</feature>
<evidence type="ECO:0000256" key="1">
    <source>
        <dbReference type="ARBA" id="ARBA00005719"/>
    </source>
</evidence>
<dbReference type="PROSITE" id="PS00107">
    <property type="entry name" value="PROTEIN_KINASE_ATP"/>
    <property type="match status" value="1"/>
</dbReference>
<feature type="domain" description="CRIB" evidence="23">
    <location>
        <begin position="2147"/>
        <end position="2160"/>
    </location>
</feature>
<dbReference type="PROSITE" id="PS51285">
    <property type="entry name" value="AGC_KINASE_CTER"/>
    <property type="match status" value="1"/>
</dbReference>
<dbReference type="InterPro" id="IPR001849">
    <property type="entry name" value="PH_domain"/>
</dbReference>
<feature type="compositionally biased region" description="Polar residues" evidence="18">
    <location>
        <begin position="1509"/>
        <end position="1521"/>
    </location>
</feature>
<keyword evidence="6" id="KW-0479">Metal-binding</keyword>
<feature type="domain" description="Phorbol-ester/DAG-type" evidence="22">
    <location>
        <begin position="1543"/>
        <end position="1593"/>
    </location>
</feature>
<evidence type="ECO:0000259" key="24">
    <source>
        <dbReference type="PROSITE" id="PS50219"/>
    </source>
</evidence>
<dbReference type="Proteomes" id="UP001158576">
    <property type="component" value="Chromosome PAR"/>
</dbReference>
<accession>A0ABN7RUN1</accession>
<dbReference type="SMART" id="SM00133">
    <property type="entry name" value="S_TK_X"/>
    <property type="match status" value="1"/>
</dbReference>
<dbReference type="SMART" id="SM00129">
    <property type="entry name" value="KISc"/>
    <property type="match status" value="1"/>
</dbReference>
<keyword evidence="7 15" id="KW-0547">Nucleotide-binding</keyword>
<dbReference type="SUPFAM" id="SSF56112">
    <property type="entry name" value="Protein kinase-like (PK-like)"/>
    <property type="match status" value="1"/>
</dbReference>
<dbReference type="SUPFAM" id="SSF50729">
    <property type="entry name" value="PH domain-like"/>
    <property type="match status" value="1"/>
</dbReference>
<dbReference type="PROSITE" id="PS50067">
    <property type="entry name" value="KINESIN_MOTOR_2"/>
    <property type="match status" value="1"/>
</dbReference>
<keyword evidence="5" id="KW-0808">Transferase</keyword>
<dbReference type="InterPro" id="IPR000719">
    <property type="entry name" value="Prot_kinase_dom"/>
</dbReference>
<evidence type="ECO:0000256" key="18">
    <source>
        <dbReference type="SAM" id="MobiDB-lite"/>
    </source>
</evidence>
<dbReference type="PROSITE" id="PS50219">
    <property type="entry name" value="CNH"/>
    <property type="match status" value="1"/>
</dbReference>
<feature type="domain" description="AGC-kinase C-terminal" evidence="25">
    <location>
        <begin position="993"/>
        <end position="1063"/>
    </location>
</feature>
<evidence type="ECO:0000259" key="22">
    <source>
        <dbReference type="PROSITE" id="PS50081"/>
    </source>
</evidence>
<reference evidence="26 27" key="1">
    <citation type="submission" date="2021-04" db="EMBL/GenBank/DDBJ databases">
        <authorList>
            <person name="Bliznina A."/>
        </authorList>
    </citation>
    <scope>NUCLEOTIDE SEQUENCE [LARGE SCALE GENOMIC DNA]</scope>
</reference>
<dbReference type="SUPFAM" id="SSF52540">
    <property type="entry name" value="P-loop containing nucleoside triphosphate hydrolases"/>
    <property type="match status" value="1"/>
</dbReference>
<evidence type="ECO:0000256" key="15">
    <source>
        <dbReference type="PROSITE-ProRule" id="PRU00283"/>
    </source>
</evidence>
<evidence type="ECO:0000256" key="17">
    <source>
        <dbReference type="SAM" id="Coils"/>
    </source>
</evidence>
<evidence type="ECO:0000256" key="5">
    <source>
        <dbReference type="ARBA" id="ARBA00022679"/>
    </source>
</evidence>
<dbReference type="Gene3D" id="1.10.510.10">
    <property type="entry name" value="Transferase(Phosphotransferase) domain 1"/>
    <property type="match status" value="1"/>
</dbReference>
<dbReference type="PROSITE" id="PS00411">
    <property type="entry name" value="KINESIN_MOTOR_1"/>
    <property type="match status" value="1"/>
</dbReference>
<feature type="coiled-coil region" evidence="17">
    <location>
        <begin position="382"/>
        <end position="543"/>
    </location>
</feature>
<dbReference type="Gene3D" id="3.30.60.20">
    <property type="match status" value="1"/>
</dbReference>
<keyword evidence="12 17" id="KW-0175">Coiled coil</keyword>
<keyword evidence="4" id="KW-0597">Phosphoprotein</keyword>
<evidence type="ECO:0000256" key="10">
    <source>
        <dbReference type="ARBA" id="ARBA00022833"/>
    </source>
</evidence>
<dbReference type="InterPro" id="IPR027417">
    <property type="entry name" value="P-loop_NTPase"/>
</dbReference>
<dbReference type="PANTHER" id="PTHR22988:SF66">
    <property type="entry name" value="SERINE_THREONINE-PROTEIN KINASE GENGHIS KHAN"/>
    <property type="match status" value="1"/>
</dbReference>
<evidence type="ECO:0000259" key="21">
    <source>
        <dbReference type="PROSITE" id="PS50067"/>
    </source>
</evidence>
<evidence type="ECO:0000256" key="11">
    <source>
        <dbReference type="ARBA" id="ARBA00022840"/>
    </source>
</evidence>
<keyword evidence="9" id="KW-0418">Kinase</keyword>
<dbReference type="InterPro" id="IPR057529">
    <property type="entry name" value="MRCK/ROCK_PH"/>
</dbReference>
<evidence type="ECO:0000256" key="12">
    <source>
        <dbReference type="ARBA" id="ARBA00023054"/>
    </source>
</evidence>
<feature type="binding site" evidence="15">
    <location>
        <begin position="97"/>
        <end position="104"/>
    </location>
    <ligand>
        <name>ATP</name>
        <dbReference type="ChEBI" id="CHEBI:30616"/>
    </ligand>
</feature>
<dbReference type="CDD" id="cd20809">
    <property type="entry name" value="C1_MRCK"/>
    <property type="match status" value="1"/>
</dbReference>
<dbReference type="PROSITE" id="PS50081">
    <property type="entry name" value="ZF_DAG_PE_2"/>
    <property type="match status" value="1"/>
</dbReference>
<evidence type="ECO:0000259" key="20">
    <source>
        <dbReference type="PROSITE" id="PS50011"/>
    </source>
</evidence>
<dbReference type="SMART" id="SM00233">
    <property type="entry name" value="PH"/>
    <property type="match status" value="1"/>
</dbReference>
<dbReference type="InterPro" id="IPR036961">
    <property type="entry name" value="Kinesin_motor_dom_sf"/>
</dbReference>
<protein>
    <recommendedName>
        <fullName evidence="2">non-specific serine/threonine protein kinase</fullName>
        <ecNumber evidence="2">2.7.11.1</ecNumber>
    </recommendedName>
</protein>
<comment type="catalytic activity">
    <reaction evidence="13">
        <text>L-threonyl-[protein] + ATP = O-phospho-L-threonyl-[protein] + ADP + H(+)</text>
        <dbReference type="Rhea" id="RHEA:46608"/>
        <dbReference type="Rhea" id="RHEA-COMP:11060"/>
        <dbReference type="Rhea" id="RHEA-COMP:11605"/>
        <dbReference type="ChEBI" id="CHEBI:15378"/>
        <dbReference type="ChEBI" id="CHEBI:30013"/>
        <dbReference type="ChEBI" id="CHEBI:30616"/>
        <dbReference type="ChEBI" id="CHEBI:61977"/>
        <dbReference type="ChEBI" id="CHEBI:456216"/>
        <dbReference type="EC" id="2.7.11.1"/>
    </reaction>
</comment>
<comment type="similarity">
    <text evidence="1">Belongs to the protein kinase superfamily. AGC Ser/Thr protein kinase family. DMPK subfamily.</text>
</comment>
<comment type="catalytic activity">
    <reaction evidence="14">
        <text>L-seryl-[protein] + ATP = O-phospho-L-seryl-[protein] + ADP + H(+)</text>
        <dbReference type="Rhea" id="RHEA:17989"/>
        <dbReference type="Rhea" id="RHEA-COMP:9863"/>
        <dbReference type="Rhea" id="RHEA-COMP:11604"/>
        <dbReference type="ChEBI" id="CHEBI:15378"/>
        <dbReference type="ChEBI" id="CHEBI:29999"/>
        <dbReference type="ChEBI" id="CHEBI:30616"/>
        <dbReference type="ChEBI" id="CHEBI:83421"/>
        <dbReference type="ChEBI" id="CHEBI:456216"/>
        <dbReference type="EC" id="2.7.11.1"/>
    </reaction>
</comment>
<dbReference type="SMART" id="SM00036">
    <property type="entry name" value="CNH"/>
    <property type="match status" value="1"/>
</dbReference>
<dbReference type="SMART" id="SM00285">
    <property type="entry name" value="PBD"/>
    <property type="match status" value="2"/>
</dbReference>
<evidence type="ECO:0000259" key="19">
    <source>
        <dbReference type="PROSITE" id="PS50003"/>
    </source>
</evidence>
<evidence type="ECO:0000256" key="16">
    <source>
        <dbReference type="PROSITE-ProRule" id="PRU10141"/>
    </source>
</evidence>
<evidence type="ECO:0000256" key="8">
    <source>
        <dbReference type="ARBA" id="ARBA00022771"/>
    </source>
</evidence>
<gene>
    <name evidence="26" type="ORF">OKIOD_LOCUS2751</name>
</gene>
<dbReference type="Gene3D" id="3.30.200.20">
    <property type="entry name" value="Phosphorylase Kinase, domain 1"/>
    <property type="match status" value="1"/>
</dbReference>
<dbReference type="PROSITE" id="PS50011">
    <property type="entry name" value="PROTEIN_KINASE_DOM"/>
    <property type="match status" value="1"/>
</dbReference>
<dbReference type="PANTHER" id="PTHR22988">
    <property type="entry name" value="MYOTONIC DYSTROPHY S/T KINASE-RELATED"/>
    <property type="match status" value="1"/>
</dbReference>
<feature type="domain" description="CRIB" evidence="23">
    <location>
        <begin position="2112"/>
        <end position="2125"/>
    </location>
</feature>
<feature type="domain" description="CNH" evidence="24">
    <location>
        <begin position="1768"/>
        <end position="2061"/>
    </location>
</feature>
<dbReference type="Pfam" id="PF00130">
    <property type="entry name" value="C1_1"/>
    <property type="match status" value="1"/>
</dbReference>
<evidence type="ECO:0000256" key="2">
    <source>
        <dbReference type="ARBA" id="ARBA00012513"/>
    </source>
</evidence>
<dbReference type="CDD" id="cd01371">
    <property type="entry name" value="KISc_KIF3"/>
    <property type="match status" value="1"/>
</dbReference>
<dbReference type="PRINTS" id="PR00380">
    <property type="entry name" value="KINESINHEAVY"/>
</dbReference>
<dbReference type="InterPro" id="IPR046349">
    <property type="entry name" value="C1-like_sf"/>
</dbReference>
<evidence type="ECO:0000259" key="23">
    <source>
        <dbReference type="PROSITE" id="PS50108"/>
    </source>
</evidence>
<sequence length="2228" mass="254933">MGKRDEDCVRVLVRCRPMSSKEQQQGHKQIVQIDQKICQLSITNPKVHNADSERTRTFTFDSVYGPDSTQEELYEENFRGLVNSVLSGFNGTVFAYGQTGTGKTFTMEGVRSDQALKGMIPRAFDHIFTHISRTKDEKYLVRASYLEIYQEEIRDLLSKDQTKRLALKERADTGVQVKDLLSYVVKNVQDIEHVMNVGNQNRSVGATNMNEHSSRSHAIFTINIECSSKNAIGEDHIRVGRLNMVDLAGSERQAKTGAAGQRLKEATKINLSLSALGNVISALVDGRGHIPYRDSKLTRLLQDSLGGNAKTIMIANLGPANFNYDETITTLRYANRAKSIKNIPKINEDPKDAMLREFQEEIEKLKQKLAGRGGIPSGMSEEEVLELKKKEIEEAKHQTEEEKAKLIKEAKKKAKELEKQKENQKQMEKKLKTMQEKLLIGGVTILDRTTQQEKELEVKRKELAEQRLKEREIQLKLEEAAEKEEDARENFNTLQQEVEIKTRKLKKIYSKLQNTKAEIDEIQEEHRNRMRELEQNLDQLMRESKLCSVFLDNFIQPSDVAKIESRAYFDKDKDIWKLKPLASGMDTMMKRPVSALGNRRPMSRFSRDMAIEEPTNPRYRCDNILILELELPTRTTRDWEGPDPDGQGLLSLERGGEPEPDEMTLDSGDQRVHGFSYETLLDVLQLIHNELTVSNIKNERHVSEFLDWSRAFTQKVNELRIRRSDFDLVRVIGRGAFGEVAVVRMKGSKKVFAMKTLSKWDMLQRAEVACYREERDVLVRGDSPWLIKLHFAFQDPRYLYFVMDYYAGGDLLTLISKHDDILEEHVARFYSAEMVVAIDALHGMGYVHRDIKPDNVLIDNRGHIKLGDFGSCLRMRRDGTIWSRTSVGTPDYISPEILQANEDGHGRYGKECDWWSLGVCIYEMLFGETPFYAEGLAETYCKIMNHTERFSIPDDEIEVSEATKELIRGLICDKSTRMGQIGIDEFKSHPFFAEIAWDNLQSIRPPYVPEIVGETDTSNFDVDDEDARIEAHPPSLGNATFSGKDLPFVGFSFNRESRLSDCGMERLFNAGAGASSRQSESRARNTDTQEIKDLEDKVRSLELEKQSSRKESSELQKLLETLESRLSSQKSEISEREQSATELQTKISSLEQELETLSNEKNRDQIKIQHYESYERDLNAKIEYLQQELRSSEHSKNSLSDELNIVQQQQLNDQQRIITLQAKFEELSNESAFHRTKGKEVKHLQHELDAVNLRLEETSQNHLLEISKTKREYEEQINDLRHKVEEEKNEKEQIYRNSTNEFELLQNDHSQTKEKLKEATAELVALRQNLKDLEEQKAKENEGVAERSEWEEHLRSIIQWVHDEKDARSYLDNLAIRMSDELESIRKARKENPEEPIAHFENNVQNAKTQVTPGDSKENWKTLRQTKVKNAQILDLRSALQTQLQKTSEVEHENTLLRRKLEEVEQDLTQARMKIQDIEQSSYHHSVSDHSPYPDNGRFGYEDSDSRSGRSSPVGQKSAPSQVGKLTDRDLYNIPARGIPAKQHLFMVRTFSEPTQCQICATYMTGLWRQGVICSECWLPCHISCAKDAPQLCPGSEENQTWPNQVGFEMIDLARNQGTVMSGYVSIPKPKGVKKGWQKHFAVITGNRLIMFPLKDTKNQEILQVPNIVVDLKDRFLTVEKVVQQDVIHANKRDLPNIFKLSSCSINRTVFESVPFQFNSFLIMCGAGDRQKWISAIKKMHDLLMKHRTELVPSLGFFEIYDPNLVLIKNTHCAKVIDRNRVLLGTDDGLYCAELAKDEFVRIADKRVSDIRLCLDVDIITIISGNRKTVRLFPISAAISGHYDQEPPKLEETRGCYNMATGMYKHGQVALLAVAKPKHVLVYEMFPSTELRTSLPRYRKVKEIPCEAHVQFLEIFNDRVCIGTETGVAFYSVQATAPLYLLNTQNNNHPLYQLLNYRPMDVLAVVDLSPAYEEYLVCTSSFGIYISPDGSNRSRQSEIMWTSPPISIRTLRLDDGSEQPQCLVVVYTESTVDIYDGAQLSIHTSDEDQKRLCILHFEAQSEEIHLPQKIRPNGKRNLQRVGKRKLIYKSADAERSKSLRGQIQEGGKVSLISGPSDFRHVTHMGPESGIQMMSTEPVAANRKTSFISGPSNFKHVYHYGPDDANPRRLSDLSGKLDGIGNLLWPPLLQEMSYSSLGKRAALFCDFMSSLPDGNFNTSTRRNGKTLPR</sequence>
<feature type="coiled-coil region" evidence="17">
    <location>
        <begin position="1084"/>
        <end position="1202"/>
    </location>
</feature>
<evidence type="ECO:0000256" key="4">
    <source>
        <dbReference type="ARBA" id="ARBA00022553"/>
    </source>
</evidence>
<dbReference type="Pfam" id="PF00780">
    <property type="entry name" value="CNH"/>
    <property type="match status" value="1"/>
</dbReference>
<dbReference type="PROSITE" id="PS50108">
    <property type="entry name" value="CRIB"/>
    <property type="match status" value="2"/>
</dbReference>
<keyword evidence="15" id="KW-0505">Motor protein</keyword>
<evidence type="ECO:0000256" key="3">
    <source>
        <dbReference type="ARBA" id="ARBA00022527"/>
    </source>
</evidence>
<evidence type="ECO:0000256" key="13">
    <source>
        <dbReference type="ARBA" id="ARBA00047899"/>
    </source>
</evidence>
<dbReference type="SUPFAM" id="SSF57889">
    <property type="entry name" value="Cysteine-rich domain"/>
    <property type="match status" value="1"/>
</dbReference>
<dbReference type="InterPro" id="IPR000961">
    <property type="entry name" value="AGC-kinase_C"/>
</dbReference>
<dbReference type="EMBL" id="OU015568">
    <property type="protein sequence ID" value="CAG5086379.1"/>
    <property type="molecule type" value="Genomic_DNA"/>
</dbReference>
<dbReference type="PROSITE" id="PS00108">
    <property type="entry name" value="PROTEIN_KINASE_ST"/>
    <property type="match status" value="1"/>
</dbReference>
<dbReference type="CDD" id="cd05597">
    <property type="entry name" value="STKc_DMPK_like"/>
    <property type="match status" value="1"/>
</dbReference>
<dbReference type="Gene3D" id="1.10.287.1490">
    <property type="match status" value="1"/>
</dbReference>
<dbReference type="SMART" id="SM00109">
    <property type="entry name" value="C1"/>
    <property type="match status" value="1"/>
</dbReference>
<feature type="domain" description="Protein kinase" evidence="20">
    <location>
        <begin position="726"/>
        <end position="992"/>
    </location>
</feature>
<evidence type="ECO:0000256" key="14">
    <source>
        <dbReference type="ARBA" id="ARBA00048679"/>
    </source>
</evidence>
<dbReference type="InterPro" id="IPR001180">
    <property type="entry name" value="CNH_dom"/>
</dbReference>
<dbReference type="Pfam" id="PF00069">
    <property type="entry name" value="Pkinase"/>
    <property type="match status" value="1"/>
</dbReference>
<dbReference type="EC" id="2.7.11.1" evidence="2"/>
<feature type="region of interest" description="Disordered" evidence="18">
    <location>
        <begin position="636"/>
        <end position="668"/>
    </location>
</feature>
<evidence type="ECO:0000313" key="27">
    <source>
        <dbReference type="Proteomes" id="UP001158576"/>
    </source>
</evidence>
<dbReference type="PROSITE" id="PS00479">
    <property type="entry name" value="ZF_DAG_PE_1"/>
    <property type="match status" value="1"/>
</dbReference>
<evidence type="ECO:0000256" key="7">
    <source>
        <dbReference type="ARBA" id="ARBA00022741"/>
    </source>
</evidence>
<dbReference type="InterPro" id="IPR008271">
    <property type="entry name" value="Ser/Thr_kinase_AS"/>
</dbReference>
<dbReference type="SMART" id="SM00220">
    <property type="entry name" value="S_TKc"/>
    <property type="match status" value="1"/>
</dbReference>
<keyword evidence="11 15" id="KW-0067">ATP-binding</keyword>
<dbReference type="InterPro" id="IPR017441">
    <property type="entry name" value="Protein_kinase_ATP_BS"/>
</dbReference>
<dbReference type="InterPro" id="IPR000095">
    <property type="entry name" value="CRIB_dom"/>
</dbReference>
<keyword evidence="10" id="KW-0862">Zinc</keyword>
<keyword evidence="27" id="KW-1185">Reference proteome</keyword>
<feature type="domain" description="Kinesin motor" evidence="21">
    <location>
        <begin position="8"/>
        <end position="340"/>
    </location>
</feature>
<dbReference type="PROSITE" id="PS50003">
    <property type="entry name" value="PH_DOMAIN"/>
    <property type="match status" value="1"/>
</dbReference>
<dbReference type="InterPro" id="IPR001752">
    <property type="entry name" value="Kinesin_motor_dom"/>
</dbReference>
<dbReference type="Pfam" id="PF00225">
    <property type="entry name" value="Kinesin"/>
    <property type="match status" value="1"/>
</dbReference>
<feature type="region of interest" description="Disordered" evidence="18">
    <location>
        <begin position="1479"/>
        <end position="1527"/>
    </location>
</feature>
<feature type="domain" description="PH" evidence="19">
    <location>
        <begin position="1618"/>
        <end position="1742"/>
    </location>
</feature>
<name>A0ABN7RUN1_OIKDI</name>
<evidence type="ECO:0000256" key="6">
    <source>
        <dbReference type="ARBA" id="ARBA00022723"/>
    </source>
</evidence>
<keyword evidence="8" id="KW-0863">Zinc-finger</keyword>
<dbReference type="Gene3D" id="2.30.29.30">
    <property type="entry name" value="Pleckstrin-homology domain (PH domain)/Phosphotyrosine-binding domain (PTB)"/>
    <property type="match status" value="1"/>
</dbReference>
<dbReference type="Pfam" id="PF00433">
    <property type="entry name" value="Pkinase_C"/>
    <property type="match status" value="1"/>
</dbReference>
<evidence type="ECO:0000259" key="25">
    <source>
        <dbReference type="PROSITE" id="PS51285"/>
    </source>
</evidence>
<dbReference type="InterPro" id="IPR011993">
    <property type="entry name" value="PH-like_dom_sf"/>
</dbReference>
<dbReference type="InterPro" id="IPR002219">
    <property type="entry name" value="PKC_DAG/PE"/>
</dbReference>
<dbReference type="InterPro" id="IPR017892">
    <property type="entry name" value="Pkinase_C"/>
</dbReference>
<organism evidence="26 27">
    <name type="scientific">Oikopleura dioica</name>
    <name type="common">Tunicate</name>
    <dbReference type="NCBI Taxonomy" id="34765"/>
    <lineage>
        <taxon>Eukaryota</taxon>
        <taxon>Metazoa</taxon>
        <taxon>Chordata</taxon>
        <taxon>Tunicata</taxon>
        <taxon>Appendicularia</taxon>
        <taxon>Copelata</taxon>
        <taxon>Oikopleuridae</taxon>
        <taxon>Oikopleura</taxon>
    </lineage>
</organism>
<keyword evidence="3" id="KW-0723">Serine/threonine-protein kinase</keyword>
<dbReference type="Pfam" id="PF25346">
    <property type="entry name" value="PH_MRCK"/>
    <property type="match status" value="1"/>
</dbReference>
<dbReference type="InterPro" id="IPR019821">
    <property type="entry name" value="Kinesin_motor_CS"/>
</dbReference>
<feature type="binding site" evidence="16">
    <location>
        <position position="755"/>
    </location>
    <ligand>
        <name>ATP</name>
        <dbReference type="ChEBI" id="CHEBI:30616"/>
    </ligand>
</feature>
<dbReference type="InterPro" id="IPR050839">
    <property type="entry name" value="Rho-assoc_Ser/Thr_Kinase"/>
</dbReference>
<evidence type="ECO:0000313" key="26">
    <source>
        <dbReference type="EMBL" id="CAG5086379.1"/>
    </source>
</evidence>
<dbReference type="InterPro" id="IPR011009">
    <property type="entry name" value="Kinase-like_dom_sf"/>
</dbReference>
<dbReference type="Gene3D" id="3.40.850.10">
    <property type="entry name" value="Kinesin motor domain"/>
    <property type="match status" value="1"/>
</dbReference>